<dbReference type="GO" id="GO:0005789">
    <property type="term" value="C:endoplasmic reticulum membrane"/>
    <property type="evidence" value="ECO:0007669"/>
    <property type="project" value="TreeGrafter"/>
</dbReference>
<feature type="region of interest" description="Disordered" evidence="9">
    <location>
        <begin position="69"/>
        <end position="95"/>
    </location>
</feature>
<dbReference type="Proteomes" id="UP000383932">
    <property type="component" value="Unassembled WGS sequence"/>
</dbReference>
<feature type="domain" description="GH16" evidence="11">
    <location>
        <begin position="169"/>
        <end position="542"/>
    </location>
</feature>
<proteinExistence type="inferred from homology"/>
<evidence type="ECO:0000256" key="4">
    <source>
        <dbReference type="ARBA" id="ARBA00022968"/>
    </source>
</evidence>
<feature type="region of interest" description="Disordered" evidence="9">
    <location>
        <begin position="1"/>
        <end position="52"/>
    </location>
</feature>
<dbReference type="PANTHER" id="PTHR31361:SF1">
    <property type="entry name" value="BETA-GLUCAN SYNTHESIS-ASSOCIATED PROTEIN KRE6-RELATED"/>
    <property type="match status" value="1"/>
</dbReference>
<dbReference type="FunFam" id="2.60.120.200:FF:000135">
    <property type="entry name" value="Related to KRE6-glucan synthase subunit"/>
    <property type="match status" value="1"/>
</dbReference>
<evidence type="ECO:0000256" key="6">
    <source>
        <dbReference type="ARBA" id="ARBA00023136"/>
    </source>
</evidence>
<dbReference type="GO" id="GO:0015926">
    <property type="term" value="F:glucosidase activity"/>
    <property type="evidence" value="ECO:0007669"/>
    <property type="project" value="TreeGrafter"/>
</dbReference>
<dbReference type="GO" id="GO:0006078">
    <property type="term" value="P:(1-&gt;6)-beta-D-glucan biosynthetic process"/>
    <property type="evidence" value="ECO:0007669"/>
    <property type="project" value="TreeGrafter"/>
</dbReference>
<dbReference type="CDD" id="cd02180">
    <property type="entry name" value="GH16_fungal_KRE6_glucanase"/>
    <property type="match status" value="1"/>
</dbReference>
<dbReference type="FunFam" id="2.60.120.200:FF:000259">
    <property type="entry name" value="Chromosome 9, whole genome shotgun sequence"/>
    <property type="match status" value="1"/>
</dbReference>
<feature type="transmembrane region" description="Helical" evidence="10">
    <location>
        <begin position="108"/>
        <end position="128"/>
    </location>
</feature>
<dbReference type="InterPro" id="IPR005629">
    <property type="entry name" value="Skn1/Kre6/Sbg1"/>
</dbReference>
<protein>
    <submittedName>
        <fullName evidence="12">Beta-glucan synthesis-associated protein SKN1</fullName>
    </submittedName>
</protein>
<evidence type="ECO:0000256" key="7">
    <source>
        <dbReference type="ARBA" id="ARBA00023180"/>
    </source>
</evidence>
<keyword evidence="4" id="KW-0735">Signal-anchor</keyword>
<dbReference type="OrthoDB" id="412647at2759"/>
<evidence type="ECO:0000256" key="10">
    <source>
        <dbReference type="SAM" id="Phobius"/>
    </source>
</evidence>
<keyword evidence="13" id="KW-1185">Reference proteome</keyword>
<evidence type="ECO:0000259" key="11">
    <source>
        <dbReference type="PROSITE" id="PS51762"/>
    </source>
</evidence>
<dbReference type="SUPFAM" id="SSF49899">
    <property type="entry name" value="Concanavalin A-like lectins/glucanases"/>
    <property type="match status" value="1"/>
</dbReference>
<gene>
    <name evidence="12" type="ORF">CTheo_6866</name>
</gene>
<comment type="similarity">
    <text evidence="2">Belongs to the SKN1/KRE6 family.</text>
</comment>
<keyword evidence="3 10" id="KW-0812">Transmembrane</keyword>
<keyword evidence="7" id="KW-0325">Glycoprotein</keyword>
<dbReference type="GO" id="GO:0031505">
    <property type="term" value="P:fungal-type cell wall organization"/>
    <property type="evidence" value="ECO:0007669"/>
    <property type="project" value="TreeGrafter"/>
</dbReference>
<evidence type="ECO:0000256" key="1">
    <source>
        <dbReference type="ARBA" id="ARBA00004606"/>
    </source>
</evidence>
<dbReference type="Pfam" id="PF03935">
    <property type="entry name" value="SKN1_KRE6_Sbg1"/>
    <property type="match status" value="1"/>
</dbReference>
<feature type="compositionally biased region" description="Basic and acidic residues" evidence="9">
    <location>
        <begin position="80"/>
        <end position="94"/>
    </location>
</feature>
<name>A0A5N5QDL5_9AGAM</name>
<evidence type="ECO:0000313" key="13">
    <source>
        <dbReference type="Proteomes" id="UP000383932"/>
    </source>
</evidence>
<dbReference type="InterPro" id="IPR000757">
    <property type="entry name" value="Beta-glucanase-like"/>
</dbReference>
<dbReference type="EMBL" id="SSOP01000239">
    <property type="protein sequence ID" value="KAB5589699.1"/>
    <property type="molecule type" value="Genomic_DNA"/>
</dbReference>
<evidence type="ECO:0000256" key="9">
    <source>
        <dbReference type="SAM" id="MobiDB-lite"/>
    </source>
</evidence>
<keyword evidence="6 10" id="KW-0472">Membrane</keyword>
<evidence type="ECO:0000256" key="3">
    <source>
        <dbReference type="ARBA" id="ARBA00022692"/>
    </source>
</evidence>
<organism evidence="12 13">
    <name type="scientific">Ceratobasidium theobromae</name>
    <dbReference type="NCBI Taxonomy" id="1582974"/>
    <lineage>
        <taxon>Eukaryota</taxon>
        <taxon>Fungi</taxon>
        <taxon>Dikarya</taxon>
        <taxon>Basidiomycota</taxon>
        <taxon>Agaricomycotina</taxon>
        <taxon>Agaricomycetes</taxon>
        <taxon>Cantharellales</taxon>
        <taxon>Ceratobasidiaceae</taxon>
        <taxon>Ceratobasidium</taxon>
    </lineage>
</organism>
<dbReference type="Gene3D" id="2.60.120.200">
    <property type="match status" value="2"/>
</dbReference>
<accession>A0A5N5QDL5</accession>
<dbReference type="InterPro" id="IPR013320">
    <property type="entry name" value="ConA-like_dom_sf"/>
</dbReference>
<feature type="compositionally biased region" description="Polar residues" evidence="9">
    <location>
        <begin position="34"/>
        <end position="52"/>
    </location>
</feature>
<dbReference type="PROSITE" id="PS51762">
    <property type="entry name" value="GH16_2"/>
    <property type="match status" value="1"/>
</dbReference>
<evidence type="ECO:0000313" key="12">
    <source>
        <dbReference type="EMBL" id="KAB5589699.1"/>
    </source>
</evidence>
<evidence type="ECO:0000256" key="5">
    <source>
        <dbReference type="ARBA" id="ARBA00022989"/>
    </source>
</evidence>
<dbReference type="PANTHER" id="PTHR31361">
    <property type="entry name" value="BETA-GLUCAN SYNTHESIS-ASSOCIATED PROTEIN KRE6-RELATED"/>
    <property type="match status" value="1"/>
</dbReference>
<sequence length="591" mass="65094">MGQSKMSGPPIGQERQVQAAMMKPPSSGLKPGTLPSTGSTSAFSLPAQSGGHSVSAKYYLTPDPSKWDANVYDNVPEPDDPLHNPDPRRDHRNDGGSSLLTVRGAANLGCLAILVLIFIILFGIYPLVDNLQHRTTTLGAYNLGGINASGQVPEIPGNHGLIDKDTPESALTHISLEDGSEWDLVFSDEFNTEGRSFYPGDDPYWEAVDLHYWGTNNLEWYSPDMITTSNGFLNVTLDKHQWRGKDYKGGMMSSWNKFCFTGGYFVANVSLPGTSKIFGLWPAVWAMGNLGRAGYGASTDGTWPYTYDSCDVGTLPNQTFPDGTPINATINGDPYNDNKLSYLPGQRLSACTCKGESHPGPVRSDGSFVGRAAPEIDILEAQVQEHNLIGYVSQSGQWAPFNYHYEWLNASKNYKLLDDNTSVNTYVGGVLQQTTSGLSVTNQDCYTQGGGCFAVYGFEYRPGYDGYIAWTNDNKPAWKIYGAGLAADPRVEIGARPVPMEPMYMIINLGISPNFGAIDWEHLKFPTWMLVDWVRVYQPKNNHNIGCDPPDFPTAEYINTYIEAYTNPNLTTWADDYGQVFPKNRLVDQCN</sequence>
<keyword evidence="8" id="KW-0961">Cell wall biogenesis/degradation</keyword>
<comment type="subcellular location">
    <subcellularLocation>
        <location evidence="1">Membrane</location>
        <topology evidence="1">Single-pass type II membrane protein</topology>
    </subcellularLocation>
</comment>
<dbReference type="AlphaFoldDB" id="A0A5N5QDL5"/>
<reference evidence="12 13" key="1">
    <citation type="journal article" date="2019" name="Fungal Biol. Biotechnol.">
        <title>Draft genome sequence of fastidious pathogen Ceratobasidium theobromae, which causes vascular-streak dieback in Theobroma cacao.</title>
        <authorList>
            <person name="Ali S.S."/>
            <person name="Asman A."/>
            <person name="Shao J."/>
            <person name="Firmansyah A.P."/>
            <person name="Susilo A.W."/>
            <person name="Rosmana A."/>
            <person name="McMahon P."/>
            <person name="Junaid M."/>
            <person name="Guest D."/>
            <person name="Kheng T.Y."/>
            <person name="Meinhardt L.W."/>
            <person name="Bailey B.A."/>
        </authorList>
    </citation>
    <scope>NUCLEOTIDE SEQUENCE [LARGE SCALE GENOMIC DNA]</scope>
    <source>
        <strain evidence="12 13">CT2</strain>
    </source>
</reference>
<evidence type="ECO:0000256" key="2">
    <source>
        <dbReference type="ARBA" id="ARBA00010962"/>
    </source>
</evidence>
<comment type="caution">
    <text evidence="12">The sequence shown here is derived from an EMBL/GenBank/DDBJ whole genome shotgun (WGS) entry which is preliminary data.</text>
</comment>
<keyword evidence="5 10" id="KW-1133">Transmembrane helix</keyword>
<dbReference type="GO" id="GO:0005886">
    <property type="term" value="C:plasma membrane"/>
    <property type="evidence" value="ECO:0007669"/>
    <property type="project" value="TreeGrafter"/>
</dbReference>
<evidence type="ECO:0000256" key="8">
    <source>
        <dbReference type="ARBA" id="ARBA00023316"/>
    </source>
</evidence>